<protein>
    <submittedName>
        <fullName evidence="1">Uncharacterized protein</fullName>
    </submittedName>
</protein>
<dbReference type="AlphaFoldDB" id="A0AA36GMM2"/>
<reference evidence="1" key="1">
    <citation type="submission" date="2023-07" db="EMBL/GenBank/DDBJ databases">
        <authorList>
            <consortium name="CYATHOMIX"/>
        </authorList>
    </citation>
    <scope>NUCLEOTIDE SEQUENCE</scope>
    <source>
        <strain evidence="1">N/A</strain>
    </source>
</reference>
<evidence type="ECO:0000313" key="2">
    <source>
        <dbReference type="Proteomes" id="UP001176961"/>
    </source>
</evidence>
<keyword evidence="2" id="KW-1185">Reference proteome</keyword>
<sequence length="264" mass="30394">MHTVLSLIPHLPNEEPIFFTSTTYPPKRKKSKLLAWFDFVKEDDCAKIMTWVTVDENYRFSGTKYVPYKRKGLRIARLSSVNPKMLELYAVRKLLLYKKGLCAGYMRLRPGEEEHAAWLQVAGEGTNFTPDGVDIEIPVDMCMESEEDVIRWMYTNEVQGECVELFAVDTPASEDEDLVGMPCDDEELIHHLTPMSEYKLKTINKSQGQKFNKVGIIMRTPSFAHGSTYVALSRARSRDFAHITTSSRRKVRQSLRIKNVVYEN</sequence>
<dbReference type="EMBL" id="CATQJL010000112">
    <property type="protein sequence ID" value="CAJ0594901.1"/>
    <property type="molecule type" value="Genomic_DNA"/>
</dbReference>
<dbReference type="Proteomes" id="UP001176961">
    <property type="component" value="Unassembled WGS sequence"/>
</dbReference>
<proteinExistence type="predicted"/>
<organism evidence="1 2">
    <name type="scientific">Cylicocyclus nassatus</name>
    <name type="common">Nematode worm</name>
    <dbReference type="NCBI Taxonomy" id="53992"/>
    <lineage>
        <taxon>Eukaryota</taxon>
        <taxon>Metazoa</taxon>
        <taxon>Ecdysozoa</taxon>
        <taxon>Nematoda</taxon>
        <taxon>Chromadorea</taxon>
        <taxon>Rhabditida</taxon>
        <taxon>Rhabditina</taxon>
        <taxon>Rhabditomorpha</taxon>
        <taxon>Strongyloidea</taxon>
        <taxon>Strongylidae</taxon>
        <taxon>Cylicocyclus</taxon>
    </lineage>
</organism>
<dbReference type="InterPro" id="IPR027417">
    <property type="entry name" value="P-loop_NTPase"/>
</dbReference>
<dbReference type="SUPFAM" id="SSF52540">
    <property type="entry name" value="P-loop containing nucleoside triphosphate hydrolases"/>
    <property type="match status" value="1"/>
</dbReference>
<gene>
    <name evidence="1" type="ORF">CYNAS_LOCUS6884</name>
</gene>
<accession>A0AA36GMM2</accession>
<evidence type="ECO:0000313" key="1">
    <source>
        <dbReference type="EMBL" id="CAJ0594901.1"/>
    </source>
</evidence>
<comment type="caution">
    <text evidence="1">The sequence shown here is derived from an EMBL/GenBank/DDBJ whole genome shotgun (WGS) entry which is preliminary data.</text>
</comment>
<name>A0AA36GMM2_CYLNA</name>